<dbReference type="SUPFAM" id="SSF54506">
    <property type="entry name" value="Diaminopimelate epimerase-like"/>
    <property type="match status" value="1"/>
</dbReference>
<dbReference type="EC" id="5.1.1.7" evidence="3"/>
<dbReference type="InterPro" id="IPR001653">
    <property type="entry name" value="DAP_epimerase_DapF"/>
</dbReference>
<evidence type="ECO:0000313" key="10">
    <source>
        <dbReference type="Proteomes" id="UP000824037"/>
    </source>
</evidence>
<sequence length="156" mass="16097">MTLPTPLPTLTKGHGTGNDFLLYTDADGTGELPPDTVAAIADRHTGFGADGVIRAVPTELVDPQAAAQGAHWFMDYRNADGSAAQMCGNGIRVFAAYLRQAGLVEIADGASILIATRAGVLTVRREGTEYAADMGTWRATGGAEALASGFDASVVT</sequence>
<protein>
    <recommendedName>
        <fullName evidence="3">diaminopimelate epimerase</fullName>
        <ecNumber evidence="3">5.1.1.7</ecNumber>
    </recommendedName>
</protein>
<dbReference type="GO" id="GO:0005829">
    <property type="term" value="C:cytosol"/>
    <property type="evidence" value="ECO:0007669"/>
    <property type="project" value="TreeGrafter"/>
</dbReference>
<organism evidence="9 10">
    <name type="scientific">Candidatus Ruania gallistercoris</name>
    <dbReference type="NCBI Taxonomy" id="2838746"/>
    <lineage>
        <taxon>Bacteria</taxon>
        <taxon>Bacillati</taxon>
        <taxon>Actinomycetota</taxon>
        <taxon>Actinomycetes</taxon>
        <taxon>Micrococcales</taxon>
        <taxon>Ruaniaceae</taxon>
        <taxon>Ruania</taxon>
    </lineage>
</organism>
<dbReference type="PANTHER" id="PTHR31689:SF0">
    <property type="entry name" value="DIAMINOPIMELATE EPIMERASE"/>
    <property type="match status" value="1"/>
</dbReference>
<reference evidence="9" key="1">
    <citation type="journal article" date="2021" name="PeerJ">
        <title>Extensive microbial diversity within the chicken gut microbiome revealed by metagenomics and culture.</title>
        <authorList>
            <person name="Gilroy R."/>
            <person name="Ravi A."/>
            <person name="Getino M."/>
            <person name="Pursley I."/>
            <person name="Horton D.L."/>
            <person name="Alikhan N.F."/>
            <person name="Baker D."/>
            <person name="Gharbi K."/>
            <person name="Hall N."/>
            <person name="Watson M."/>
            <person name="Adriaenssens E.M."/>
            <person name="Foster-Nyarko E."/>
            <person name="Jarju S."/>
            <person name="Secka A."/>
            <person name="Antonio M."/>
            <person name="Oren A."/>
            <person name="Chaudhuri R.R."/>
            <person name="La Ragione R."/>
            <person name="Hildebrand F."/>
            <person name="Pallen M.J."/>
        </authorList>
    </citation>
    <scope>NUCLEOTIDE SEQUENCE</scope>
    <source>
        <strain evidence="9">ChiGjej4B4-7305</strain>
    </source>
</reference>
<evidence type="ECO:0000313" key="9">
    <source>
        <dbReference type="EMBL" id="HIZ36187.1"/>
    </source>
</evidence>
<reference evidence="9" key="2">
    <citation type="submission" date="2021-04" db="EMBL/GenBank/DDBJ databases">
        <authorList>
            <person name="Gilroy R."/>
        </authorList>
    </citation>
    <scope>NUCLEOTIDE SEQUENCE</scope>
    <source>
        <strain evidence="9">ChiGjej4B4-7305</strain>
    </source>
</reference>
<dbReference type="Pfam" id="PF01678">
    <property type="entry name" value="DAP_epimerase"/>
    <property type="match status" value="1"/>
</dbReference>
<comment type="caution">
    <text evidence="9">The sequence shown here is derived from an EMBL/GenBank/DDBJ whole genome shotgun (WGS) entry which is preliminary data.</text>
</comment>
<evidence type="ECO:0000256" key="6">
    <source>
        <dbReference type="ARBA" id="ARBA00023235"/>
    </source>
</evidence>
<evidence type="ECO:0000256" key="3">
    <source>
        <dbReference type="ARBA" id="ARBA00013080"/>
    </source>
</evidence>
<dbReference type="Gene3D" id="3.10.310.10">
    <property type="entry name" value="Diaminopimelate Epimerase, Chain A, domain 1"/>
    <property type="match status" value="1"/>
</dbReference>
<name>A0A9D2J4T5_9MICO</name>
<evidence type="ECO:0000256" key="8">
    <source>
        <dbReference type="PROSITE-ProRule" id="PRU10125"/>
    </source>
</evidence>
<gene>
    <name evidence="9" type="ORF">H9815_10440</name>
</gene>
<accession>A0A9D2J4T5</accession>
<dbReference type="PANTHER" id="PTHR31689">
    <property type="entry name" value="DIAMINOPIMELATE EPIMERASE, CHLOROPLASTIC"/>
    <property type="match status" value="1"/>
</dbReference>
<evidence type="ECO:0000256" key="5">
    <source>
        <dbReference type="ARBA" id="ARBA00023154"/>
    </source>
</evidence>
<dbReference type="GO" id="GO:0009089">
    <property type="term" value="P:lysine biosynthetic process via diaminopimelate"/>
    <property type="evidence" value="ECO:0007669"/>
    <property type="project" value="InterPro"/>
</dbReference>
<evidence type="ECO:0000256" key="4">
    <source>
        <dbReference type="ARBA" id="ARBA00022605"/>
    </source>
</evidence>
<dbReference type="GO" id="GO:0008837">
    <property type="term" value="F:diaminopimelate epimerase activity"/>
    <property type="evidence" value="ECO:0007669"/>
    <property type="project" value="UniProtKB-EC"/>
</dbReference>
<proteinExistence type="inferred from homology"/>
<keyword evidence="5" id="KW-0457">Lysine biosynthesis</keyword>
<comment type="pathway">
    <text evidence="1">Amino-acid biosynthesis; L-lysine biosynthesis via DAP pathway; DL-2,6-diaminopimelate from LL-2,6-diaminopimelate: step 1/1.</text>
</comment>
<dbReference type="AlphaFoldDB" id="A0A9D2J4T5"/>
<comment type="similarity">
    <text evidence="2">Belongs to the diaminopimelate epimerase family.</text>
</comment>
<comment type="catalytic activity">
    <reaction evidence="7">
        <text>(2S,6S)-2,6-diaminopimelate = meso-2,6-diaminopimelate</text>
        <dbReference type="Rhea" id="RHEA:15393"/>
        <dbReference type="ChEBI" id="CHEBI:57609"/>
        <dbReference type="ChEBI" id="CHEBI:57791"/>
        <dbReference type="EC" id="5.1.1.7"/>
    </reaction>
</comment>
<feature type="active site" evidence="8">
    <location>
        <position position="87"/>
    </location>
</feature>
<evidence type="ECO:0000256" key="7">
    <source>
        <dbReference type="ARBA" id="ARBA00051712"/>
    </source>
</evidence>
<dbReference type="EMBL" id="DXBY01000175">
    <property type="protein sequence ID" value="HIZ36187.1"/>
    <property type="molecule type" value="Genomic_DNA"/>
</dbReference>
<keyword evidence="6" id="KW-0413">Isomerase</keyword>
<evidence type="ECO:0000256" key="1">
    <source>
        <dbReference type="ARBA" id="ARBA00005196"/>
    </source>
</evidence>
<dbReference type="Proteomes" id="UP000824037">
    <property type="component" value="Unassembled WGS sequence"/>
</dbReference>
<dbReference type="InterPro" id="IPR018510">
    <property type="entry name" value="DAP_epimerase_AS"/>
</dbReference>
<keyword evidence="4" id="KW-0028">Amino-acid biosynthesis</keyword>
<evidence type="ECO:0000256" key="2">
    <source>
        <dbReference type="ARBA" id="ARBA00010219"/>
    </source>
</evidence>
<feature type="non-terminal residue" evidence="9">
    <location>
        <position position="156"/>
    </location>
</feature>
<dbReference type="PROSITE" id="PS01326">
    <property type="entry name" value="DAP_EPIMERASE"/>
    <property type="match status" value="1"/>
</dbReference>